<evidence type="ECO:0000313" key="1">
    <source>
        <dbReference type="EMBL" id="GFY79447.1"/>
    </source>
</evidence>
<dbReference type="Proteomes" id="UP000886998">
    <property type="component" value="Unassembled WGS sequence"/>
</dbReference>
<sequence>MEEKCTKPQWIRFGTVLTTLAIRCTVSMRNLNGTAMARPRSVPVQDYNKNFIKVQFNRKTFEDIFKYKLTFTSYGKELRNLRYFFGVIERAVKE</sequence>
<proteinExistence type="predicted"/>
<evidence type="ECO:0000313" key="2">
    <source>
        <dbReference type="Proteomes" id="UP000886998"/>
    </source>
</evidence>
<reference evidence="1" key="1">
    <citation type="submission" date="2020-08" db="EMBL/GenBank/DDBJ databases">
        <title>Multicomponent nature underlies the extraordinary mechanical properties of spider dragline silk.</title>
        <authorList>
            <person name="Kono N."/>
            <person name="Nakamura H."/>
            <person name="Mori M."/>
            <person name="Yoshida Y."/>
            <person name="Ohtoshi R."/>
            <person name="Malay A.D."/>
            <person name="Moran D.A.P."/>
            <person name="Tomita M."/>
            <person name="Numata K."/>
            <person name="Arakawa K."/>
        </authorList>
    </citation>
    <scope>NUCLEOTIDE SEQUENCE</scope>
</reference>
<organism evidence="1 2">
    <name type="scientific">Trichonephila inaurata madagascariensis</name>
    <dbReference type="NCBI Taxonomy" id="2747483"/>
    <lineage>
        <taxon>Eukaryota</taxon>
        <taxon>Metazoa</taxon>
        <taxon>Ecdysozoa</taxon>
        <taxon>Arthropoda</taxon>
        <taxon>Chelicerata</taxon>
        <taxon>Arachnida</taxon>
        <taxon>Araneae</taxon>
        <taxon>Araneomorphae</taxon>
        <taxon>Entelegynae</taxon>
        <taxon>Araneoidea</taxon>
        <taxon>Nephilidae</taxon>
        <taxon>Trichonephila</taxon>
        <taxon>Trichonephila inaurata</taxon>
    </lineage>
</organism>
<keyword evidence="2" id="KW-1185">Reference proteome</keyword>
<name>A0A8X7CUW3_9ARAC</name>
<accession>A0A8X7CUW3</accession>
<protein>
    <submittedName>
        <fullName evidence="1">Uncharacterized protein</fullName>
    </submittedName>
</protein>
<gene>
    <name evidence="1" type="ORF">TNIN_429691</name>
</gene>
<dbReference type="EMBL" id="BMAV01023577">
    <property type="protein sequence ID" value="GFY79447.1"/>
    <property type="molecule type" value="Genomic_DNA"/>
</dbReference>
<comment type="caution">
    <text evidence="1">The sequence shown here is derived from an EMBL/GenBank/DDBJ whole genome shotgun (WGS) entry which is preliminary data.</text>
</comment>
<dbReference type="AlphaFoldDB" id="A0A8X7CUW3"/>